<name>A0ABR5VTM7_9GAMM</name>
<sequence>MEYSVLEQNKGNYILASIVTLFICYGVAEDVHQGFTSMRGNDYLMGADAPIFWGFVIFRLTILVFLWAYSLGKFKT</sequence>
<gene>
    <name evidence="2" type="ORF">A2I98_11270</name>
</gene>
<feature type="transmembrane region" description="Helical" evidence="1">
    <location>
        <begin position="12"/>
        <end position="28"/>
    </location>
</feature>
<evidence type="ECO:0000313" key="2">
    <source>
        <dbReference type="EMBL" id="KYL34156.1"/>
    </source>
</evidence>
<accession>A0ABR5VTM7</accession>
<comment type="caution">
    <text evidence="2">The sequence shown here is derived from an EMBL/GenBank/DDBJ whole genome shotgun (WGS) entry which is preliminary data.</text>
</comment>
<dbReference type="Proteomes" id="UP000075621">
    <property type="component" value="Unassembled WGS sequence"/>
</dbReference>
<keyword evidence="1" id="KW-0472">Membrane</keyword>
<dbReference type="EMBL" id="LVCM01000011">
    <property type="protein sequence ID" value="KYL34156.1"/>
    <property type="molecule type" value="Genomic_DNA"/>
</dbReference>
<evidence type="ECO:0000313" key="3">
    <source>
        <dbReference type="Proteomes" id="UP000075621"/>
    </source>
</evidence>
<dbReference type="RefSeq" id="WP_064385406.1">
    <property type="nucleotide sequence ID" value="NZ_LVCM01000011.1"/>
</dbReference>
<reference evidence="2 3" key="1">
    <citation type="submission" date="2016-03" db="EMBL/GenBank/DDBJ databases">
        <authorList>
            <person name="Zhang H."/>
            <person name="Liu R."/>
            <person name="Wang M."/>
            <person name="Wang H."/>
            <person name="Wang L."/>
            <person name="Song L."/>
        </authorList>
    </citation>
    <scope>NUCLEOTIDE SEQUENCE [LARGE SCALE GENOMIC DNA]</scope>
    <source>
        <strain evidence="2 3">DSM 16098</strain>
    </source>
</reference>
<proteinExistence type="predicted"/>
<keyword evidence="1" id="KW-1133">Transmembrane helix</keyword>
<feature type="transmembrane region" description="Helical" evidence="1">
    <location>
        <begin position="51"/>
        <end position="71"/>
    </location>
</feature>
<evidence type="ECO:0000256" key="1">
    <source>
        <dbReference type="SAM" id="Phobius"/>
    </source>
</evidence>
<protein>
    <submittedName>
        <fullName evidence="2">Uncharacterized protein</fullName>
    </submittedName>
</protein>
<organism evidence="2 3">
    <name type="scientific">Pseudoalteromonas agarivorans</name>
    <dbReference type="NCBI Taxonomy" id="176102"/>
    <lineage>
        <taxon>Bacteria</taxon>
        <taxon>Pseudomonadati</taxon>
        <taxon>Pseudomonadota</taxon>
        <taxon>Gammaproteobacteria</taxon>
        <taxon>Alteromonadales</taxon>
        <taxon>Pseudoalteromonadaceae</taxon>
        <taxon>Pseudoalteromonas</taxon>
    </lineage>
</organism>
<keyword evidence="1" id="KW-0812">Transmembrane</keyword>